<dbReference type="RefSeq" id="WP_061521432.1">
    <property type="nucleotide sequence ID" value="NZ_JAJJBV010000013.1"/>
</dbReference>
<comment type="caution">
    <text evidence="3">The sequence shown here is derived from an EMBL/GenBank/DDBJ whole genome shotgun (WGS) entry which is preliminary data.</text>
</comment>
<evidence type="ECO:0000256" key="2">
    <source>
        <dbReference type="SAM" id="Phobius"/>
    </source>
</evidence>
<keyword evidence="2" id="KW-0472">Membrane</keyword>
<dbReference type="InterPro" id="IPR001753">
    <property type="entry name" value="Enoyl-CoA_hydra/iso"/>
</dbReference>
<accession>A0A150F851</accession>
<evidence type="ECO:0000256" key="1">
    <source>
        <dbReference type="ARBA" id="ARBA00005254"/>
    </source>
</evidence>
<dbReference type="STRING" id="1793963.AXI58_14305"/>
<dbReference type="CDD" id="cd06558">
    <property type="entry name" value="crotonase-like"/>
    <property type="match status" value="1"/>
</dbReference>
<dbReference type="InterPro" id="IPR014748">
    <property type="entry name" value="Enoyl-CoA_hydra_C"/>
</dbReference>
<dbReference type="GO" id="GO:0003824">
    <property type="term" value="F:catalytic activity"/>
    <property type="evidence" value="ECO:0007669"/>
    <property type="project" value="UniProtKB-ARBA"/>
</dbReference>
<dbReference type="OrthoDB" id="9775794at2"/>
<keyword evidence="2" id="KW-1133">Transmembrane helix</keyword>
<feature type="transmembrane region" description="Helical" evidence="2">
    <location>
        <begin position="96"/>
        <end position="121"/>
    </location>
</feature>
<dbReference type="Pfam" id="PF00378">
    <property type="entry name" value="ECH_1"/>
    <property type="match status" value="1"/>
</dbReference>
<dbReference type="Gene3D" id="1.10.12.10">
    <property type="entry name" value="Lyase 2-enoyl-coa Hydratase, Chain A, domain 2"/>
    <property type="match status" value="1"/>
</dbReference>
<name>A0A150F851_9BACI</name>
<dbReference type="Gene3D" id="3.90.226.10">
    <property type="entry name" value="2-enoyl-CoA Hydratase, Chain A, domain 1"/>
    <property type="match status" value="1"/>
</dbReference>
<reference evidence="4" key="1">
    <citation type="submission" date="2016-02" db="EMBL/GenBank/DDBJ databases">
        <authorList>
            <person name="Dunlap C."/>
        </authorList>
    </citation>
    <scope>NUCLEOTIDE SEQUENCE [LARGE SCALE GENOMIC DNA]</scope>
    <source>
        <strain evidence="4">NRRL B-41092</strain>
    </source>
</reference>
<dbReference type="EMBL" id="LSBA01000009">
    <property type="protein sequence ID" value="KXZ20803.1"/>
    <property type="molecule type" value="Genomic_DNA"/>
</dbReference>
<gene>
    <name evidence="3" type="ORF">AXI58_14305</name>
</gene>
<protein>
    <submittedName>
        <fullName evidence="3">Enoyl-CoA hydratase</fullName>
    </submittedName>
</protein>
<proteinExistence type="inferred from homology"/>
<dbReference type="InterPro" id="IPR029045">
    <property type="entry name" value="ClpP/crotonase-like_dom_sf"/>
</dbReference>
<keyword evidence="2" id="KW-0812">Transmembrane</keyword>
<dbReference type="AlphaFoldDB" id="A0A150F851"/>
<dbReference type="NCBIfam" id="NF005804">
    <property type="entry name" value="PRK07659.1"/>
    <property type="match status" value="1"/>
</dbReference>
<dbReference type="PANTHER" id="PTHR43459">
    <property type="entry name" value="ENOYL-COA HYDRATASE"/>
    <property type="match status" value="1"/>
</dbReference>
<evidence type="ECO:0000313" key="4">
    <source>
        <dbReference type="Proteomes" id="UP000075430"/>
    </source>
</evidence>
<comment type="similarity">
    <text evidence="1">Belongs to the enoyl-CoA hydratase/isomerase family.</text>
</comment>
<feature type="transmembrane region" description="Helical" evidence="2">
    <location>
        <begin position="127"/>
        <end position="147"/>
    </location>
</feature>
<dbReference type="PANTHER" id="PTHR43459:SF1">
    <property type="entry name" value="EG:BACN32G11.4 PROTEIN"/>
    <property type="match status" value="1"/>
</dbReference>
<dbReference type="SUPFAM" id="SSF52096">
    <property type="entry name" value="ClpP/crotonase"/>
    <property type="match status" value="1"/>
</dbReference>
<sequence length="255" mass="28321">MEYVQYEEKGKIAEIILNRPDSYNALNEQMLRELENACVMAADSDALIVLLRGEGRGFSAGGDIQMMTSAHDAGQYERLMKMIESITLTLYDMKKIVIAAIHGAAAGLGLSFALCADVVLAEENARLAMNFIGIGLVPDGGGHYLLMRRVGEMEAKKLIWSGEKLPAEEAVRKKLADGLFSGDPKTGAKPYIDRLLNAPLSAMIETKAIYNSLHMNRLKDVLSLERMAQENMRKTDDHKEGIRAFLEKRTPQFNR</sequence>
<dbReference type="Proteomes" id="UP000075430">
    <property type="component" value="Unassembled WGS sequence"/>
</dbReference>
<evidence type="ECO:0000313" key="3">
    <source>
        <dbReference type="EMBL" id="KXZ20803.1"/>
    </source>
</evidence>
<keyword evidence="4" id="KW-1185">Reference proteome</keyword>
<organism evidence="3 4">
    <name type="scientific">Bacillus nakamurai</name>
    <dbReference type="NCBI Taxonomy" id="1793963"/>
    <lineage>
        <taxon>Bacteria</taxon>
        <taxon>Bacillati</taxon>
        <taxon>Bacillota</taxon>
        <taxon>Bacilli</taxon>
        <taxon>Bacillales</taxon>
        <taxon>Bacillaceae</taxon>
        <taxon>Bacillus</taxon>
    </lineage>
</organism>